<name>A0A317EIK3_9PROT</name>
<comment type="caution">
    <text evidence="1">The sequence shown here is derived from an EMBL/GenBank/DDBJ whole genome shotgun (WGS) entry which is preliminary data.</text>
</comment>
<dbReference type="EMBL" id="QGLE01000001">
    <property type="protein sequence ID" value="PWR25900.1"/>
    <property type="molecule type" value="Genomic_DNA"/>
</dbReference>
<evidence type="ECO:0000313" key="2">
    <source>
        <dbReference type="Proteomes" id="UP000245461"/>
    </source>
</evidence>
<accession>A0A317EIK3</accession>
<reference evidence="1 2" key="1">
    <citation type="submission" date="2018-05" db="EMBL/GenBank/DDBJ databases">
        <title>Zavarzinia sp. HR-AS.</title>
        <authorList>
            <person name="Lee Y."/>
            <person name="Jeon C.O."/>
        </authorList>
    </citation>
    <scope>NUCLEOTIDE SEQUENCE [LARGE SCALE GENOMIC DNA]</scope>
    <source>
        <strain evidence="1 2">HR-AS</strain>
    </source>
</reference>
<sequence length="194" mass="21787">MNHAEVKRAIIDRANLPPMFPTHRHSPQFWEQLGRTIATFGFLEEVLGKAIFAFTATRQYSPEEIDAACQAWLPQLERALTDQLWNLAESYGKAARDNPATTTENIDELVEDIKKAAVIRNVLCHGSWRMPDENGASIPLFINRQKEKFDTAIDLAYLKQIQGHVVELVCSVIDTVTHMGWQFPGGAGLGKPIM</sequence>
<organism evidence="1 2">
    <name type="scientific">Zavarzinia aquatilis</name>
    <dbReference type="NCBI Taxonomy" id="2211142"/>
    <lineage>
        <taxon>Bacteria</taxon>
        <taxon>Pseudomonadati</taxon>
        <taxon>Pseudomonadota</taxon>
        <taxon>Alphaproteobacteria</taxon>
        <taxon>Rhodospirillales</taxon>
        <taxon>Zavarziniaceae</taxon>
        <taxon>Zavarzinia</taxon>
    </lineage>
</organism>
<proteinExistence type="predicted"/>
<dbReference type="AlphaFoldDB" id="A0A317EIK3"/>
<evidence type="ECO:0000313" key="1">
    <source>
        <dbReference type="EMBL" id="PWR25900.1"/>
    </source>
</evidence>
<protein>
    <recommendedName>
        <fullName evidence="3">RiboL-PSP-HEPN domain-containing protein</fullName>
    </recommendedName>
</protein>
<keyword evidence="2" id="KW-1185">Reference proteome</keyword>
<dbReference type="OrthoDB" id="571485at2"/>
<gene>
    <name evidence="1" type="ORF">DKG74_02820</name>
</gene>
<dbReference type="Proteomes" id="UP000245461">
    <property type="component" value="Unassembled WGS sequence"/>
</dbReference>
<evidence type="ECO:0008006" key="3">
    <source>
        <dbReference type="Google" id="ProtNLM"/>
    </source>
</evidence>